<evidence type="ECO:0000313" key="2">
    <source>
        <dbReference type="Proteomes" id="UP000423525"/>
    </source>
</evidence>
<organism evidence="1 2">
    <name type="scientific">Corynebacterium rouxii</name>
    <dbReference type="NCBI Taxonomy" id="2719119"/>
    <lineage>
        <taxon>Bacteria</taxon>
        <taxon>Bacillati</taxon>
        <taxon>Actinomycetota</taxon>
        <taxon>Actinomycetes</taxon>
        <taxon>Mycobacteriales</taxon>
        <taxon>Corynebacteriaceae</taxon>
        <taxon>Corynebacterium</taxon>
    </lineage>
</organism>
<proteinExistence type="predicted"/>
<sequence length="351" mass="38821">MQGVGTHSNEPTLGVQFSSVSCNPITLHSVESILSRLGFVHRRIMVHHSSVIEIEWREYSLIVGLVNENACGTITEVDTHHQDSAQANPQLIVEGFLNGHLPLDEFSRVAESVNSWNNERVSPSARIRVNDSGSLSVAFRSSNSISLPQTDLQLAEFLQLACDATALAVRTFLDVFPALSVDHQQLLNAHLYEDASSGFFDLGDDTSDVPTVVTMDRISPVMEEITSTADSLEVLYAPIWHSEAMIACDLESGPTIMMWAEWDSGLQRSDFMRIFLICNRWNDEAVATKAFIANKDETLKIRVETHIDAGGGLTDTQLTTFLTEGFNALMHSISQLKSPKYGLYDAPPHQE</sequence>
<dbReference type="Proteomes" id="UP000423525">
    <property type="component" value="Chromosome"/>
</dbReference>
<dbReference type="InterPro" id="IPR019660">
    <property type="entry name" value="Put_sensory_transdc_reg_YbjN"/>
</dbReference>
<name>A0A6I8MI21_9CORY</name>
<protein>
    <recommendedName>
        <fullName evidence="3">YbjN domain-containing protein</fullName>
    </recommendedName>
</protein>
<accession>A0A6I8MI21</accession>
<gene>
    <name evidence="1" type="ORF">FRC0190_01591</name>
</gene>
<dbReference type="Pfam" id="PF10722">
    <property type="entry name" value="YbjN"/>
    <property type="match status" value="1"/>
</dbReference>
<dbReference type="EMBL" id="LR738855">
    <property type="protein sequence ID" value="VZH85642.1"/>
    <property type="molecule type" value="Genomic_DNA"/>
</dbReference>
<dbReference type="KEGG" id="crf:FRC0190_01591"/>
<reference evidence="1 2" key="1">
    <citation type="submission" date="2019-11" db="EMBL/GenBank/DDBJ databases">
        <authorList>
            <person name="Brisse S."/>
        </authorList>
    </citation>
    <scope>NUCLEOTIDE SEQUENCE [LARGE SCALE GENOMIC DNA]</scope>
    <source>
        <strain evidence="1">FRC0190</strain>
    </source>
</reference>
<dbReference type="AlphaFoldDB" id="A0A6I8MI21"/>
<evidence type="ECO:0000313" key="1">
    <source>
        <dbReference type="EMBL" id="VZH85642.1"/>
    </source>
</evidence>
<evidence type="ECO:0008006" key="3">
    <source>
        <dbReference type="Google" id="ProtNLM"/>
    </source>
</evidence>